<evidence type="ECO:0000313" key="3">
    <source>
        <dbReference type="EMBL" id="KAA9366973.1"/>
    </source>
</evidence>
<dbReference type="Gene3D" id="3.10.20.440">
    <property type="entry name" value="2Fe-2S iron-sulphur cluster binding domain, sarcosine oxidase, alpha subunit, N-terminal domain"/>
    <property type="match status" value="1"/>
</dbReference>
<gene>
    <name evidence="2" type="ORF">CES85_4643</name>
    <name evidence="3" type="ORF">F3W84_15665</name>
</gene>
<organism evidence="2 4">
    <name type="scientific">Ochrobactrum quorumnocens</name>
    <dbReference type="NCBI Taxonomy" id="271865"/>
    <lineage>
        <taxon>Bacteria</taxon>
        <taxon>Pseudomonadati</taxon>
        <taxon>Pseudomonadota</taxon>
        <taxon>Alphaproteobacteria</taxon>
        <taxon>Hyphomicrobiales</taxon>
        <taxon>Brucellaceae</taxon>
        <taxon>Brucella/Ochrobactrum group</taxon>
        <taxon>Ochrobactrum</taxon>
    </lineage>
</organism>
<dbReference type="SUPFAM" id="SSF54292">
    <property type="entry name" value="2Fe-2S ferredoxin-like"/>
    <property type="match status" value="1"/>
</dbReference>
<dbReference type="OrthoDB" id="573392at2"/>
<keyword evidence="5" id="KW-1185">Reference proteome</keyword>
<keyword evidence="1" id="KW-0560">Oxidoreductase</keyword>
<sequence length="104" mass="11253">MNATSAKGQLVAAVAPTGKPLTFTFDGVEFQGFEGQSVLAVLLHSGHVLRYSEFDGMPRAGFCLMAACQDCWVWTSEGKRLRSCSTALHQGMHLLSRFGAWGQS</sequence>
<dbReference type="KEGG" id="och:CES85_4643"/>
<evidence type="ECO:0000313" key="4">
    <source>
        <dbReference type="Proteomes" id="UP000215256"/>
    </source>
</evidence>
<name>A0A248UBE5_9HYPH</name>
<dbReference type="Proteomes" id="UP000327108">
    <property type="component" value="Unassembled WGS sequence"/>
</dbReference>
<dbReference type="InterPro" id="IPR042204">
    <property type="entry name" value="2Fe-2S-bd_N"/>
</dbReference>
<protein>
    <submittedName>
        <fullName evidence="3">(2Fe-2S)-binding protein</fullName>
    </submittedName>
    <submittedName>
        <fullName evidence="2">2Fe-2S iron-sulfur cluster binding domain protein</fullName>
    </submittedName>
</protein>
<dbReference type="Pfam" id="PF13510">
    <property type="entry name" value="Fer2_4"/>
    <property type="match status" value="1"/>
</dbReference>
<dbReference type="Proteomes" id="UP000215256">
    <property type="component" value="Chromosome 2"/>
</dbReference>
<dbReference type="RefSeq" id="WP_095444744.1">
    <property type="nucleotide sequence ID" value="NZ_CP022603.1"/>
</dbReference>
<reference evidence="3 5" key="2">
    <citation type="submission" date="2019-09" db="EMBL/GenBank/DDBJ databases">
        <title>Biological control of the noxious weed angled onion (Allium triquetrum) thwarted by endophytic bacteria in Victoria, Australia.</title>
        <authorList>
            <person name="Tehranchian P."/>
            <person name="Adair R.J."/>
            <person name="Van T.H."/>
            <person name="Morrison P.D."/>
            <person name="Williams H."/>
            <person name="Lawrie A.C."/>
        </authorList>
    </citation>
    <scope>NUCLEOTIDE SEQUENCE [LARGE SCALE GENOMIC DNA]</scope>
    <source>
        <strain evidence="3 5">RPTAtOch1</strain>
    </source>
</reference>
<proteinExistence type="predicted"/>
<dbReference type="EMBL" id="CP022603">
    <property type="protein sequence ID" value="ASV83860.1"/>
    <property type="molecule type" value="Genomic_DNA"/>
</dbReference>
<dbReference type="GO" id="GO:0051536">
    <property type="term" value="F:iron-sulfur cluster binding"/>
    <property type="evidence" value="ECO:0007669"/>
    <property type="project" value="InterPro"/>
</dbReference>
<evidence type="ECO:0000313" key="5">
    <source>
        <dbReference type="Proteomes" id="UP000327108"/>
    </source>
</evidence>
<accession>A0A248UBE5</accession>
<dbReference type="GO" id="GO:0016491">
    <property type="term" value="F:oxidoreductase activity"/>
    <property type="evidence" value="ECO:0007669"/>
    <property type="project" value="UniProtKB-KW"/>
</dbReference>
<evidence type="ECO:0000313" key="2">
    <source>
        <dbReference type="EMBL" id="ASV83860.1"/>
    </source>
</evidence>
<dbReference type="InterPro" id="IPR036010">
    <property type="entry name" value="2Fe-2S_ferredoxin-like_sf"/>
</dbReference>
<dbReference type="EMBL" id="VYXQ01000015">
    <property type="protein sequence ID" value="KAA9366973.1"/>
    <property type="molecule type" value="Genomic_DNA"/>
</dbReference>
<reference evidence="2 4" key="1">
    <citation type="submission" date="2017-07" db="EMBL/GenBank/DDBJ databases">
        <title>Phylogenetic study on the rhizospheric bacterium Ochrobactrum sp. A44.</title>
        <authorList>
            <person name="Krzyzanowska D.M."/>
            <person name="Ossowicki A."/>
            <person name="Rajewska M."/>
            <person name="Maciag T."/>
            <person name="Kaczynski Z."/>
            <person name="Czerwicka M."/>
            <person name="Jafra S."/>
        </authorList>
    </citation>
    <scope>NUCLEOTIDE SEQUENCE [LARGE SCALE GENOMIC DNA]</scope>
    <source>
        <strain evidence="2 4">A44</strain>
    </source>
</reference>
<evidence type="ECO:0000256" key="1">
    <source>
        <dbReference type="ARBA" id="ARBA00023002"/>
    </source>
</evidence>
<dbReference type="AlphaFoldDB" id="A0A248UBE5"/>